<reference evidence="1" key="1">
    <citation type="submission" date="2019-03" db="EMBL/GenBank/DDBJ databases">
        <title>Lake Tanganyika Metagenome-Assembled Genomes (MAGs).</title>
        <authorList>
            <person name="Tran P."/>
        </authorList>
    </citation>
    <scope>NUCLEOTIDE SEQUENCE</scope>
    <source>
        <strain evidence="1">K_DeepCast_65m_m2_066</strain>
    </source>
</reference>
<dbReference type="AlphaFoldDB" id="A0A937W839"/>
<organism evidence="1 2">
    <name type="scientific">Tectimicrobiota bacterium</name>
    <dbReference type="NCBI Taxonomy" id="2528274"/>
    <lineage>
        <taxon>Bacteria</taxon>
        <taxon>Pseudomonadati</taxon>
        <taxon>Nitrospinota/Tectimicrobiota group</taxon>
        <taxon>Candidatus Tectimicrobiota</taxon>
    </lineage>
</organism>
<protein>
    <submittedName>
        <fullName evidence="1">Uncharacterized protein</fullName>
    </submittedName>
</protein>
<sequence length="66" mass="7518">MQHICSLSSVPPLLIEIDFPRVREKFRTKTIHGVLFPSRHGLRALDTFPGVITGYSTHLEYVKLTP</sequence>
<comment type="caution">
    <text evidence="1">The sequence shown here is derived from an EMBL/GenBank/DDBJ whole genome shotgun (WGS) entry which is preliminary data.</text>
</comment>
<evidence type="ECO:0000313" key="1">
    <source>
        <dbReference type="EMBL" id="MBM3226915.1"/>
    </source>
</evidence>
<name>A0A937W839_UNCTE</name>
<evidence type="ECO:0000313" key="2">
    <source>
        <dbReference type="Proteomes" id="UP000712673"/>
    </source>
</evidence>
<gene>
    <name evidence="1" type="ORF">FJZ47_24375</name>
</gene>
<dbReference type="Proteomes" id="UP000712673">
    <property type="component" value="Unassembled WGS sequence"/>
</dbReference>
<accession>A0A937W839</accession>
<dbReference type="EMBL" id="VGLS01001108">
    <property type="protein sequence ID" value="MBM3226915.1"/>
    <property type="molecule type" value="Genomic_DNA"/>
</dbReference>
<proteinExistence type="predicted"/>